<evidence type="ECO:0000313" key="1">
    <source>
        <dbReference type="EMBL" id="WLW38258.1"/>
    </source>
</evidence>
<gene>
    <name evidence="1" type="ORF">MEDNBIBF_00058</name>
</gene>
<sequence>MNKYKVLFKDTNAAGEMRAMDIDAEYFRSELDQIVFYERGSRPANESEVIASFGKEAICGVIKIFITE</sequence>
<evidence type="ECO:0000313" key="2">
    <source>
        <dbReference type="Proteomes" id="UP001237914"/>
    </source>
</evidence>
<accession>A0AA50F0D5</accession>
<organism evidence="1 2">
    <name type="scientific">Escherichia phage SR02</name>
    <dbReference type="NCBI Taxonomy" id="3056226"/>
    <lineage>
        <taxon>Viruses</taxon>
        <taxon>Duplodnaviria</taxon>
        <taxon>Heunggongvirae</taxon>
        <taxon>Uroviricota</taxon>
        <taxon>Caudoviricetes</taxon>
        <taxon>Mktvariviridae</taxon>
        <taxon>Gordonclarkvirinae</taxon>
        <taxon>Kuravirus</taxon>
        <taxon>Kuravirus SR02</taxon>
    </lineage>
</organism>
<name>A0AA50F0D5_9CAUD</name>
<reference evidence="1 2" key="1">
    <citation type="submission" date="2023-04" db="EMBL/GenBank/DDBJ databases">
        <authorList>
            <person name="Kongsomboonchoke P."/>
        </authorList>
    </citation>
    <scope>NUCLEOTIDE SEQUENCE [LARGE SCALE GENOMIC DNA]</scope>
</reference>
<proteinExistence type="predicted"/>
<dbReference type="Proteomes" id="UP001237914">
    <property type="component" value="Segment"/>
</dbReference>
<protein>
    <submittedName>
        <fullName evidence="1">Uncharacterized protein</fullName>
    </submittedName>
</protein>
<dbReference type="EMBL" id="OQ870566">
    <property type="protein sequence ID" value="WLW38258.1"/>
    <property type="molecule type" value="Genomic_DNA"/>
</dbReference>
<keyword evidence="2" id="KW-1185">Reference proteome</keyword>